<keyword evidence="3 6" id="KW-0812">Transmembrane</keyword>
<keyword evidence="4 6" id="KW-1133">Transmembrane helix</keyword>
<keyword evidence="2" id="KW-0813">Transport</keyword>
<evidence type="ECO:0000256" key="5">
    <source>
        <dbReference type="ARBA" id="ARBA00023136"/>
    </source>
</evidence>
<dbReference type="PANTHER" id="PTHR11101:SF80">
    <property type="entry name" value="PHOSPHATE TRANSPORTER"/>
    <property type="match status" value="1"/>
</dbReference>
<dbReference type="AlphaFoldDB" id="A0A7Y0L4W4"/>
<feature type="transmembrane region" description="Helical" evidence="6">
    <location>
        <begin position="136"/>
        <end position="158"/>
    </location>
</feature>
<evidence type="ECO:0000256" key="3">
    <source>
        <dbReference type="ARBA" id="ARBA00022692"/>
    </source>
</evidence>
<dbReference type="GO" id="GO:0035435">
    <property type="term" value="P:phosphate ion transmembrane transport"/>
    <property type="evidence" value="ECO:0007669"/>
    <property type="project" value="TreeGrafter"/>
</dbReference>
<keyword evidence="8" id="KW-1185">Reference proteome</keyword>
<comment type="subcellular location">
    <subcellularLocation>
        <location evidence="1">Membrane</location>
        <topology evidence="1">Multi-pass membrane protein</topology>
    </subcellularLocation>
</comment>
<keyword evidence="5 6" id="KW-0472">Membrane</keyword>
<evidence type="ECO:0000256" key="6">
    <source>
        <dbReference type="SAM" id="Phobius"/>
    </source>
</evidence>
<name>A0A7Y0L4W4_9FIRM</name>
<evidence type="ECO:0000313" key="8">
    <source>
        <dbReference type="Proteomes" id="UP000533476"/>
    </source>
</evidence>
<dbReference type="PANTHER" id="PTHR11101">
    <property type="entry name" value="PHOSPHATE TRANSPORTER"/>
    <property type="match status" value="1"/>
</dbReference>
<comment type="caution">
    <text evidence="7">The sequence shown here is derived from an EMBL/GenBank/DDBJ whole genome shotgun (WGS) entry which is preliminary data.</text>
</comment>
<proteinExistence type="predicted"/>
<dbReference type="EMBL" id="JABBVZ010000023">
    <property type="protein sequence ID" value="NMP22455.1"/>
    <property type="molecule type" value="Genomic_DNA"/>
</dbReference>
<sequence length="327" mass="34279">MTVVAGIIFVLIAAFAGISGVNDGGNLIGTYLTSNSVRPLVSMTLLLGSVLVGPLLFGTRVSHTIAVEIVNFQAAGHQVLAVSLLAAVVTLLVTWRLSIPTSTTMALAGGMVGAVIADGHLGLIQWPGVLKVAIGLVGSVLVGFFVAFLLSSFLWMLMRRYPQIGFAGGRAQMATIVFQGLAYGANDQEKAIGLMAVLLMLVGHHVRYQVSLLAIVLPWLFWTGGLFVGGLRIARTVSGHVFKLVDMSAVSTQLGAALTVGAAALLGLPVSTTQTTDGSLFGTGTALKPYHVRWHTVGKFFRVWALTLPLAVVMGMVMMGLVRVVGL</sequence>
<protein>
    <submittedName>
        <fullName evidence="7">Inorganic phosphate transporter</fullName>
    </submittedName>
</protein>
<dbReference type="Proteomes" id="UP000533476">
    <property type="component" value="Unassembled WGS sequence"/>
</dbReference>
<evidence type="ECO:0000256" key="1">
    <source>
        <dbReference type="ARBA" id="ARBA00004141"/>
    </source>
</evidence>
<evidence type="ECO:0000256" key="4">
    <source>
        <dbReference type="ARBA" id="ARBA00022989"/>
    </source>
</evidence>
<dbReference type="GO" id="GO:0016020">
    <property type="term" value="C:membrane"/>
    <property type="evidence" value="ECO:0007669"/>
    <property type="project" value="UniProtKB-SubCell"/>
</dbReference>
<feature type="transmembrane region" description="Helical" evidence="6">
    <location>
        <begin position="40"/>
        <end position="58"/>
    </location>
</feature>
<dbReference type="Pfam" id="PF01384">
    <property type="entry name" value="PHO4"/>
    <property type="match status" value="2"/>
</dbReference>
<feature type="transmembrane region" description="Helical" evidence="6">
    <location>
        <begin position="254"/>
        <end position="272"/>
    </location>
</feature>
<dbReference type="InterPro" id="IPR001204">
    <property type="entry name" value="Phos_transporter"/>
</dbReference>
<accession>A0A7Y0L4W4</accession>
<organism evidence="7 8">
    <name type="scientific">Sulfobacillus harzensis</name>
    <dbReference type="NCBI Taxonomy" id="2729629"/>
    <lineage>
        <taxon>Bacteria</taxon>
        <taxon>Bacillati</taxon>
        <taxon>Bacillota</taxon>
        <taxon>Clostridia</taxon>
        <taxon>Eubacteriales</taxon>
        <taxon>Clostridiales Family XVII. Incertae Sedis</taxon>
        <taxon>Sulfobacillus</taxon>
    </lineage>
</organism>
<feature type="transmembrane region" description="Helical" evidence="6">
    <location>
        <begin position="212"/>
        <end position="234"/>
    </location>
</feature>
<evidence type="ECO:0000313" key="7">
    <source>
        <dbReference type="EMBL" id="NMP22455.1"/>
    </source>
</evidence>
<dbReference type="GO" id="GO:0005315">
    <property type="term" value="F:phosphate transmembrane transporter activity"/>
    <property type="evidence" value="ECO:0007669"/>
    <property type="project" value="InterPro"/>
</dbReference>
<gene>
    <name evidence="7" type="ORF">HIJ39_08830</name>
</gene>
<feature type="transmembrane region" description="Helical" evidence="6">
    <location>
        <begin position="303"/>
        <end position="325"/>
    </location>
</feature>
<evidence type="ECO:0000256" key="2">
    <source>
        <dbReference type="ARBA" id="ARBA00022448"/>
    </source>
</evidence>
<feature type="transmembrane region" description="Helical" evidence="6">
    <location>
        <begin position="79"/>
        <end position="99"/>
    </location>
</feature>
<reference evidence="7 8" key="1">
    <citation type="submission" date="2020-04" db="EMBL/GenBank/DDBJ databases">
        <authorList>
            <person name="Zhang R."/>
            <person name="Schippers A."/>
        </authorList>
    </citation>
    <scope>NUCLEOTIDE SEQUENCE [LARGE SCALE GENOMIC DNA]</scope>
    <source>
        <strain evidence="7 8">DSM 109850</strain>
    </source>
</reference>